<feature type="domain" description="RRM" evidence="16">
    <location>
        <begin position="4"/>
        <end position="74"/>
    </location>
</feature>
<evidence type="ECO:0000256" key="14">
    <source>
        <dbReference type="PROSITE-ProRule" id="PRU00176"/>
    </source>
</evidence>
<dbReference type="FunFam" id="3.30.70.330:FF:000138">
    <property type="entry name" value="Serine/arginine-rich splicing factor 5 alpha"/>
    <property type="match status" value="1"/>
</dbReference>
<dbReference type="PANTHER" id="PTHR23003:SF59">
    <property type="entry name" value="SERINE AND ARGININE RICH SPLICING FACTOR 5"/>
    <property type="match status" value="1"/>
</dbReference>
<evidence type="ECO:0000259" key="16">
    <source>
        <dbReference type="PROSITE" id="PS50102"/>
    </source>
</evidence>
<dbReference type="FunFam" id="3.30.70.330:FF:000028">
    <property type="entry name" value="Putative serine/arginine-rich splicing factor 4"/>
    <property type="match status" value="1"/>
</dbReference>
<evidence type="ECO:0000256" key="10">
    <source>
        <dbReference type="ARBA" id="ARBA00067894"/>
    </source>
</evidence>
<dbReference type="InterPro" id="IPR035979">
    <property type="entry name" value="RBD_domain_sf"/>
</dbReference>
<keyword evidence="9" id="KW-0539">Nucleus</keyword>
<evidence type="ECO:0000256" key="5">
    <source>
        <dbReference type="ARBA" id="ARBA00022737"/>
    </source>
</evidence>
<dbReference type="CDD" id="cd12765">
    <property type="entry name" value="RRM2_SRSF5"/>
    <property type="match status" value="1"/>
</dbReference>
<proteinExistence type="inferred from homology"/>
<dbReference type="GO" id="GO:0006397">
    <property type="term" value="P:mRNA processing"/>
    <property type="evidence" value="ECO:0007669"/>
    <property type="project" value="UniProtKB-KW"/>
</dbReference>
<dbReference type="InterPro" id="IPR000504">
    <property type="entry name" value="RRM_dom"/>
</dbReference>
<evidence type="ECO:0000256" key="12">
    <source>
        <dbReference type="ARBA" id="ARBA00079557"/>
    </source>
</evidence>
<comment type="subcellular location">
    <subcellularLocation>
        <location evidence="1">Nucleus</location>
    </subcellularLocation>
</comment>
<feature type="compositionally biased region" description="Gly residues" evidence="15">
    <location>
        <begin position="79"/>
        <end position="92"/>
    </location>
</feature>
<reference evidence="17 18" key="2">
    <citation type="journal article" date="2024" name="G3 (Bethesda)">
        <title>The genome of the cryopelagic Antarctic bald notothen, Trematomus borchgrevinki.</title>
        <authorList>
            <person name="Rayamajhi N."/>
            <person name="Rivera-Colon A.G."/>
            <person name="Minhas B.F."/>
            <person name="Cheng C.C."/>
            <person name="Catchen J.M."/>
        </authorList>
    </citation>
    <scope>NUCLEOTIDE SEQUENCE [LARGE SCALE GENOMIC DNA]</scope>
    <source>
        <strain evidence="17">AGRC-2024</strain>
    </source>
</reference>
<dbReference type="InterPro" id="IPR012677">
    <property type="entry name" value="Nucleotide-bd_a/b_plait_sf"/>
</dbReference>
<dbReference type="SMART" id="SM00360">
    <property type="entry name" value="RRM"/>
    <property type="match status" value="2"/>
</dbReference>
<keyword evidence="3" id="KW-0597">Phosphoprotein</keyword>
<feature type="region of interest" description="Disordered" evidence="15">
    <location>
        <begin position="77"/>
        <end position="120"/>
    </location>
</feature>
<dbReference type="PANTHER" id="PTHR23003">
    <property type="entry name" value="RNA RECOGNITION MOTIF RRM DOMAIN CONTAINING PROTEIN"/>
    <property type="match status" value="1"/>
</dbReference>
<evidence type="ECO:0000256" key="13">
    <source>
        <dbReference type="ARBA" id="ARBA00083554"/>
    </source>
</evidence>
<feature type="region of interest" description="Disordered" evidence="15">
    <location>
        <begin position="186"/>
        <end position="279"/>
    </location>
</feature>
<evidence type="ECO:0000256" key="9">
    <source>
        <dbReference type="ARBA" id="ARBA00023242"/>
    </source>
</evidence>
<keyword evidence="6 14" id="KW-0694">RNA-binding</keyword>
<accession>A0ABD2GFR9</accession>
<evidence type="ECO:0000256" key="2">
    <source>
        <dbReference type="ARBA" id="ARBA00010269"/>
    </source>
</evidence>
<dbReference type="AlphaFoldDB" id="A0ABD2GFR9"/>
<dbReference type="PROSITE" id="PS50102">
    <property type="entry name" value="RRM"/>
    <property type="match status" value="2"/>
</dbReference>
<evidence type="ECO:0000256" key="1">
    <source>
        <dbReference type="ARBA" id="ARBA00004123"/>
    </source>
</evidence>
<comment type="similarity">
    <text evidence="2">Belongs to the splicing factor SR family.</text>
</comment>
<dbReference type="CDD" id="cd12595">
    <property type="entry name" value="RRM1_SRSF5"/>
    <property type="match status" value="1"/>
</dbReference>
<feature type="compositionally biased region" description="Basic residues" evidence="15">
    <location>
        <begin position="207"/>
        <end position="238"/>
    </location>
</feature>
<keyword evidence="8" id="KW-0508">mRNA splicing</keyword>
<organism evidence="17 18">
    <name type="scientific">Pagothenia borchgrevinki</name>
    <name type="common">Bald rockcod</name>
    <name type="synonym">Trematomus borchgrevinki</name>
    <dbReference type="NCBI Taxonomy" id="8213"/>
    <lineage>
        <taxon>Eukaryota</taxon>
        <taxon>Metazoa</taxon>
        <taxon>Chordata</taxon>
        <taxon>Craniata</taxon>
        <taxon>Vertebrata</taxon>
        <taxon>Euteleostomi</taxon>
        <taxon>Actinopterygii</taxon>
        <taxon>Neopterygii</taxon>
        <taxon>Teleostei</taxon>
        <taxon>Neoteleostei</taxon>
        <taxon>Acanthomorphata</taxon>
        <taxon>Eupercaria</taxon>
        <taxon>Perciformes</taxon>
        <taxon>Notothenioidei</taxon>
        <taxon>Nototheniidae</taxon>
        <taxon>Pagothenia</taxon>
    </lineage>
</organism>
<evidence type="ECO:0000313" key="18">
    <source>
        <dbReference type="Proteomes" id="UP001619887"/>
    </source>
</evidence>
<gene>
    <name evidence="17" type="ORF">OYC64_004928</name>
</gene>
<dbReference type="GO" id="GO:0005634">
    <property type="term" value="C:nucleus"/>
    <property type="evidence" value="ECO:0007669"/>
    <property type="project" value="UniProtKB-SubCell"/>
</dbReference>
<evidence type="ECO:0000256" key="8">
    <source>
        <dbReference type="ARBA" id="ARBA00023187"/>
    </source>
</evidence>
<keyword evidence="18" id="KW-1185">Reference proteome</keyword>
<evidence type="ECO:0000256" key="3">
    <source>
        <dbReference type="ARBA" id="ARBA00022553"/>
    </source>
</evidence>
<evidence type="ECO:0000256" key="11">
    <source>
        <dbReference type="ARBA" id="ARBA00076277"/>
    </source>
</evidence>
<reference evidence="17 18" key="1">
    <citation type="journal article" date="2022" name="G3 (Bethesda)">
        <title>Evaluating Illumina-, Nanopore-, and PacBio-based genome assembly strategies with the bald notothen, Trematomus borchgrevinki.</title>
        <authorList>
            <person name="Rayamajhi N."/>
            <person name="Cheng C.C."/>
            <person name="Catchen J.M."/>
        </authorList>
    </citation>
    <scope>NUCLEOTIDE SEQUENCE [LARGE SCALE GENOMIC DNA]</scope>
    <source>
        <strain evidence="17">AGRC-2024</strain>
    </source>
</reference>
<evidence type="ECO:0000256" key="15">
    <source>
        <dbReference type="SAM" id="MobiDB-lite"/>
    </source>
</evidence>
<evidence type="ECO:0000313" key="17">
    <source>
        <dbReference type="EMBL" id="KAL3052270.1"/>
    </source>
</evidence>
<dbReference type="Pfam" id="PF00076">
    <property type="entry name" value="RRM_1"/>
    <property type="match status" value="2"/>
</dbReference>
<keyword evidence="4" id="KW-0507">mRNA processing</keyword>
<dbReference type="SUPFAM" id="SSF54928">
    <property type="entry name" value="RNA-binding domain, RBD"/>
    <property type="match status" value="1"/>
</dbReference>
<name>A0ABD2GFR9_PAGBO</name>
<feature type="domain" description="RRM" evidence="16">
    <location>
        <begin position="119"/>
        <end position="192"/>
    </location>
</feature>
<protein>
    <recommendedName>
        <fullName evidence="10">Serine/arginine-rich splicing factor 5</fullName>
    </recommendedName>
    <alternativeName>
        <fullName evidence="11">Delayed-early protein HRS</fullName>
    </alternativeName>
    <alternativeName>
        <fullName evidence="13">Pre-mRNA-splicing factor SRP40</fullName>
    </alternativeName>
    <alternativeName>
        <fullName evidence="12">Splicing factor, arginine/serine-rich 5</fullName>
    </alternativeName>
</protein>
<dbReference type="GO" id="GO:0003723">
    <property type="term" value="F:RNA binding"/>
    <property type="evidence" value="ECO:0007669"/>
    <property type="project" value="UniProtKB-UniRule"/>
</dbReference>
<evidence type="ECO:0000256" key="7">
    <source>
        <dbReference type="ARBA" id="ARBA00022990"/>
    </source>
</evidence>
<dbReference type="Proteomes" id="UP001619887">
    <property type="component" value="Unassembled WGS sequence"/>
</dbReference>
<dbReference type="EMBL" id="JBIYXZ010002079">
    <property type="protein sequence ID" value="KAL3052270.1"/>
    <property type="molecule type" value="Genomic_DNA"/>
</dbReference>
<evidence type="ECO:0000256" key="6">
    <source>
        <dbReference type="ARBA" id="ARBA00022884"/>
    </source>
</evidence>
<keyword evidence="5" id="KW-0677">Repeat</keyword>
<dbReference type="GO" id="GO:0008380">
    <property type="term" value="P:RNA splicing"/>
    <property type="evidence" value="ECO:0007669"/>
    <property type="project" value="UniProtKB-KW"/>
</dbReference>
<sequence>MSGCRIFIGRLSPSAREKDVERFFKGYGRIRDIDLKRGFGFVEFDDPRDAEDAVYELDGKELCSERVTIEHARVRLRGGRGGSRGGSGGSAGGRFSSDRYGRGSQNSRSRNPPPMRTENRLIVENLSSRVSWQDLKDFMRQAGEVTFADAHRPKLNEGVVEFASSSDLKNAMDKLSGKEINGRKIKLIEAARKRSRSRSRSESSSRSRSRSRGRSPSRSPRRSRSPPHKTHNRSRSRSRSVSPAGGANSPSHKSKDPPKRSKMSRSATPPLPDARSESLSFPLSFPLSLPFSLSVHRQPALKATFQFNVKQLNSAVDSA</sequence>
<keyword evidence="7" id="KW-0007">Acetylation</keyword>
<dbReference type="InterPro" id="IPR050374">
    <property type="entry name" value="RRT5_SRSF_SR"/>
</dbReference>
<dbReference type="Gene3D" id="3.30.70.330">
    <property type="match status" value="2"/>
</dbReference>
<comment type="caution">
    <text evidence="17">The sequence shown here is derived from an EMBL/GenBank/DDBJ whole genome shotgun (WGS) entry which is preliminary data.</text>
</comment>
<evidence type="ECO:0000256" key="4">
    <source>
        <dbReference type="ARBA" id="ARBA00022664"/>
    </source>
</evidence>